<accession>J4HXY2</accession>
<dbReference type="STRING" id="599839.J4HXY2"/>
<dbReference type="InParanoid" id="J4HXY2"/>
<dbReference type="HOGENOM" id="CLU_1045968_0_0_1"/>
<evidence type="ECO:0000313" key="2">
    <source>
        <dbReference type="EMBL" id="CCM03547.1"/>
    </source>
</evidence>
<gene>
    <name evidence="2" type="ORF">FIBRA_05683</name>
</gene>
<keyword evidence="3" id="KW-1185">Reference proteome</keyword>
<protein>
    <submittedName>
        <fullName evidence="2">Uncharacterized protein</fullName>
    </submittedName>
</protein>
<feature type="compositionally biased region" description="Basic and acidic residues" evidence="1">
    <location>
        <begin position="134"/>
        <end position="145"/>
    </location>
</feature>
<dbReference type="RefSeq" id="XP_012182830.1">
    <property type="nucleotide sequence ID" value="XM_012327440.1"/>
</dbReference>
<dbReference type="AlphaFoldDB" id="J4HXY2"/>
<reference evidence="2 3" key="1">
    <citation type="journal article" date="2012" name="Appl. Environ. Microbiol.">
        <title>Short-read sequencing for genomic analysis of the brown rot fungus Fibroporia radiculosa.</title>
        <authorList>
            <person name="Tang J.D."/>
            <person name="Perkins A.D."/>
            <person name="Sonstegard T.S."/>
            <person name="Schroeder S.G."/>
            <person name="Burgess S.C."/>
            <person name="Diehl S.V."/>
        </authorList>
    </citation>
    <scope>NUCLEOTIDE SEQUENCE [LARGE SCALE GENOMIC DNA]</scope>
    <source>
        <strain evidence="2 3">TFFH 294</strain>
    </source>
</reference>
<dbReference type="Proteomes" id="UP000006352">
    <property type="component" value="Unassembled WGS sequence"/>
</dbReference>
<proteinExistence type="predicted"/>
<evidence type="ECO:0000256" key="1">
    <source>
        <dbReference type="SAM" id="MobiDB-lite"/>
    </source>
</evidence>
<sequence>MAAQMKSVPVSQNVGLEVKNYAATMEILDEGFLVQYAGINPETGKIWKPMWDRKEGRSFVRSLTLEDKSKRVLQWYCILAGFLNLAMNLPEPLAKEMTVLPKCAMSSGTKANLMPNEAVDSHDLEGASQKKMRREADGSPQLKEDKARLRARVRKPTSIFIPNKSRTVSQSSMIHRQSRGIVFSKDPDPEVIQAVSQQTDNSRMSLESGLHWMLDPIISSKKGMAVEIRGTAGDSGWFQGQYEDQQGAILSSFITGSSSFASTACT</sequence>
<feature type="region of interest" description="Disordered" evidence="1">
    <location>
        <begin position="122"/>
        <end position="145"/>
    </location>
</feature>
<dbReference type="GeneID" id="24098458"/>
<name>J4HXY2_9APHY</name>
<dbReference type="OrthoDB" id="3647690at2759"/>
<evidence type="ECO:0000313" key="3">
    <source>
        <dbReference type="Proteomes" id="UP000006352"/>
    </source>
</evidence>
<dbReference type="EMBL" id="HE797117">
    <property type="protein sequence ID" value="CCM03547.1"/>
    <property type="molecule type" value="Genomic_DNA"/>
</dbReference>
<organism evidence="2 3">
    <name type="scientific">Fibroporia radiculosa</name>
    <dbReference type="NCBI Taxonomy" id="599839"/>
    <lineage>
        <taxon>Eukaryota</taxon>
        <taxon>Fungi</taxon>
        <taxon>Dikarya</taxon>
        <taxon>Basidiomycota</taxon>
        <taxon>Agaricomycotina</taxon>
        <taxon>Agaricomycetes</taxon>
        <taxon>Polyporales</taxon>
        <taxon>Fibroporiaceae</taxon>
        <taxon>Fibroporia</taxon>
    </lineage>
</organism>